<dbReference type="AlphaFoldDB" id="A0AAU7UGC4"/>
<keyword evidence="2" id="KW-0614">Plasmid</keyword>
<sequence>MAYANTCPLSQRQLLDEFFMEHRAQVLAIAAFLDRLDRSVDRNAEDDFRLRALRQTLNVLLEEGPERAHRVQLLLSDHTSELLEVRDQQGANGAPLRQAMQDGGEQ</sequence>
<name>A0AAU7UGC4_9DEIO</name>
<gene>
    <name evidence="2" type="ORF">ABOD76_21015</name>
</gene>
<geneLocation type="plasmid" evidence="2">
    <name>pDson02</name>
</geneLocation>
<accession>A0AAU7UGC4</accession>
<proteinExistence type="predicted"/>
<organism evidence="2">
    <name type="scientific">Deinococcus sonorensis KR-87</name>
    <dbReference type="NCBI Taxonomy" id="694439"/>
    <lineage>
        <taxon>Bacteria</taxon>
        <taxon>Thermotogati</taxon>
        <taxon>Deinococcota</taxon>
        <taxon>Deinococci</taxon>
        <taxon>Deinococcales</taxon>
        <taxon>Deinococcaceae</taxon>
        <taxon>Deinococcus</taxon>
    </lineage>
</organism>
<protein>
    <submittedName>
        <fullName evidence="2">Uncharacterized protein</fullName>
    </submittedName>
</protein>
<dbReference type="EMBL" id="CP158300">
    <property type="protein sequence ID" value="XBV87532.1"/>
    <property type="molecule type" value="Genomic_DNA"/>
</dbReference>
<reference evidence="2" key="1">
    <citation type="submission" date="2024-06" db="EMBL/GenBank/DDBJ databases">
        <title>Draft Genome Sequence of Deinococcus sonorensis Type Strain KR-87, a Biofilm Producing Representative of the Genus Deinococcus.</title>
        <authorList>
            <person name="Boren L.S."/>
            <person name="Grosso R.A."/>
            <person name="Hugenberg-Cox A.N."/>
            <person name="Hill J.T.E."/>
            <person name="Albert C.M."/>
            <person name="Tuohy J.M."/>
        </authorList>
    </citation>
    <scope>NUCLEOTIDE SEQUENCE</scope>
    <source>
        <strain evidence="2">KR-87</strain>
        <plasmid evidence="2">pDson02</plasmid>
    </source>
</reference>
<dbReference type="RefSeq" id="WP_350245681.1">
    <property type="nucleotide sequence ID" value="NZ_CP158300.1"/>
</dbReference>
<dbReference type="KEGG" id="dsc:ABOD76_21015"/>
<evidence type="ECO:0000256" key="1">
    <source>
        <dbReference type="SAM" id="MobiDB-lite"/>
    </source>
</evidence>
<feature type="region of interest" description="Disordered" evidence="1">
    <location>
        <begin position="85"/>
        <end position="106"/>
    </location>
</feature>
<evidence type="ECO:0000313" key="2">
    <source>
        <dbReference type="EMBL" id="XBV87532.1"/>
    </source>
</evidence>